<protein>
    <submittedName>
        <fullName evidence="1">Uncharacterized protein</fullName>
    </submittedName>
</protein>
<evidence type="ECO:0000313" key="1">
    <source>
        <dbReference type="EMBL" id="JAE06186.1"/>
    </source>
</evidence>
<organism evidence="1">
    <name type="scientific">Arundo donax</name>
    <name type="common">Giant reed</name>
    <name type="synonym">Donax arundinaceus</name>
    <dbReference type="NCBI Taxonomy" id="35708"/>
    <lineage>
        <taxon>Eukaryota</taxon>
        <taxon>Viridiplantae</taxon>
        <taxon>Streptophyta</taxon>
        <taxon>Embryophyta</taxon>
        <taxon>Tracheophyta</taxon>
        <taxon>Spermatophyta</taxon>
        <taxon>Magnoliopsida</taxon>
        <taxon>Liliopsida</taxon>
        <taxon>Poales</taxon>
        <taxon>Poaceae</taxon>
        <taxon>PACMAD clade</taxon>
        <taxon>Arundinoideae</taxon>
        <taxon>Arundineae</taxon>
        <taxon>Arundo</taxon>
    </lineage>
</organism>
<dbReference type="EMBL" id="GBRH01191710">
    <property type="protein sequence ID" value="JAE06186.1"/>
    <property type="molecule type" value="Transcribed_RNA"/>
</dbReference>
<reference evidence="1" key="2">
    <citation type="journal article" date="2015" name="Data Brief">
        <title>Shoot transcriptome of the giant reed, Arundo donax.</title>
        <authorList>
            <person name="Barrero R.A."/>
            <person name="Guerrero F.D."/>
            <person name="Moolhuijzen P."/>
            <person name="Goolsby J.A."/>
            <person name="Tidwell J."/>
            <person name="Bellgard S.E."/>
            <person name="Bellgard M.I."/>
        </authorList>
    </citation>
    <scope>NUCLEOTIDE SEQUENCE</scope>
    <source>
        <tissue evidence="1">Shoot tissue taken approximately 20 cm above the soil surface</tissue>
    </source>
</reference>
<proteinExistence type="predicted"/>
<accession>A0A0A9F7T9</accession>
<reference evidence="1" key="1">
    <citation type="submission" date="2014-09" db="EMBL/GenBank/DDBJ databases">
        <authorList>
            <person name="Magalhaes I.L.F."/>
            <person name="Oliveira U."/>
            <person name="Santos F.R."/>
            <person name="Vidigal T.H.D.A."/>
            <person name="Brescovit A.D."/>
            <person name="Santos A.J."/>
        </authorList>
    </citation>
    <scope>NUCLEOTIDE SEQUENCE</scope>
    <source>
        <tissue evidence="1">Shoot tissue taken approximately 20 cm above the soil surface</tissue>
    </source>
</reference>
<name>A0A0A9F7T9_ARUDO</name>
<sequence>MMAHRQLWVS</sequence>